<gene>
    <name evidence="13" type="primary">ctaA</name>
    <name evidence="13" type="ORF">Rhal01_01395</name>
</gene>
<dbReference type="Proteomes" id="UP001424741">
    <property type="component" value="Unassembled WGS sequence"/>
</dbReference>
<feature type="transmembrane region" description="Helical" evidence="12">
    <location>
        <begin position="323"/>
        <end position="344"/>
    </location>
</feature>
<protein>
    <submittedName>
        <fullName evidence="13">Heme A synthase</fullName>
    </submittedName>
</protein>
<evidence type="ECO:0000313" key="14">
    <source>
        <dbReference type="Proteomes" id="UP001424741"/>
    </source>
</evidence>
<keyword evidence="14" id="KW-1185">Reference proteome</keyword>
<keyword evidence="4" id="KW-0479">Metal-binding</keyword>
<comment type="pathway">
    <text evidence="11">Porphyrin-containing compound metabolism.</text>
</comment>
<feature type="transmembrane region" description="Helical" evidence="12">
    <location>
        <begin position="296"/>
        <end position="317"/>
    </location>
</feature>
<comment type="caution">
    <text evidence="13">The sequence shown here is derived from an EMBL/GenBank/DDBJ whole genome shotgun (WGS) entry which is preliminary data.</text>
</comment>
<evidence type="ECO:0000256" key="1">
    <source>
        <dbReference type="ARBA" id="ARBA00004141"/>
    </source>
</evidence>
<feature type="transmembrane region" description="Helical" evidence="12">
    <location>
        <begin position="143"/>
        <end position="163"/>
    </location>
</feature>
<dbReference type="PANTHER" id="PTHR35457">
    <property type="entry name" value="HEME A SYNTHASE"/>
    <property type="match status" value="1"/>
</dbReference>
<dbReference type="InterPro" id="IPR003780">
    <property type="entry name" value="COX15/CtaA_fam"/>
</dbReference>
<feature type="transmembrane region" description="Helical" evidence="12">
    <location>
        <begin position="267"/>
        <end position="284"/>
    </location>
</feature>
<evidence type="ECO:0000256" key="7">
    <source>
        <dbReference type="ARBA" id="ARBA00023004"/>
    </source>
</evidence>
<evidence type="ECO:0000256" key="5">
    <source>
        <dbReference type="ARBA" id="ARBA00022989"/>
    </source>
</evidence>
<feature type="transmembrane region" description="Helical" evidence="12">
    <location>
        <begin position="175"/>
        <end position="194"/>
    </location>
</feature>
<feature type="transmembrane region" description="Helical" evidence="12">
    <location>
        <begin position="26"/>
        <end position="46"/>
    </location>
</feature>
<dbReference type="PANTHER" id="PTHR35457:SF1">
    <property type="entry name" value="HEME A SYNTHASE"/>
    <property type="match status" value="1"/>
</dbReference>
<keyword evidence="7" id="KW-0408">Iron</keyword>
<evidence type="ECO:0000256" key="3">
    <source>
        <dbReference type="ARBA" id="ARBA00022692"/>
    </source>
</evidence>
<keyword evidence="8" id="KW-0350">Heme biosynthesis</keyword>
<comment type="subcellular location">
    <subcellularLocation>
        <location evidence="1">Membrane</location>
        <topology evidence="1">Multi-pass membrane protein</topology>
    </subcellularLocation>
</comment>
<keyword evidence="2" id="KW-1003">Cell membrane</keyword>
<evidence type="ECO:0000256" key="8">
    <source>
        <dbReference type="ARBA" id="ARBA00023133"/>
    </source>
</evidence>
<name>A0ABP9UZR8_9BACT</name>
<evidence type="ECO:0000256" key="6">
    <source>
        <dbReference type="ARBA" id="ARBA00023002"/>
    </source>
</evidence>
<dbReference type="InterPro" id="IPR050450">
    <property type="entry name" value="COX15/CtaA_HemeA_synthase"/>
</dbReference>
<evidence type="ECO:0000256" key="10">
    <source>
        <dbReference type="ARBA" id="ARBA00023157"/>
    </source>
</evidence>
<dbReference type="Pfam" id="PF02628">
    <property type="entry name" value="COX15-CtaA"/>
    <property type="match status" value="1"/>
</dbReference>
<keyword evidence="5 12" id="KW-1133">Transmembrane helix</keyword>
<evidence type="ECO:0000313" key="13">
    <source>
        <dbReference type="EMBL" id="GAA5495220.1"/>
    </source>
</evidence>
<evidence type="ECO:0000256" key="9">
    <source>
        <dbReference type="ARBA" id="ARBA00023136"/>
    </source>
</evidence>
<keyword evidence="6" id="KW-0560">Oxidoreductase</keyword>
<keyword evidence="9 12" id="KW-0472">Membrane</keyword>
<evidence type="ECO:0000256" key="11">
    <source>
        <dbReference type="ARBA" id="ARBA00023444"/>
    </source>
</evidence>
<evidence type="ECO:0000256" key="12">
    <source>
        <dbReference type="SAM" id="Phobius"/>
    </source>
</evidence>
<sequence>MWRVGLVWVGELRYGSFMRMSGFQKVALAALVFVVMLIFVGAIVRVSGAGMGCPDWPKCYGQYIPPMSVEELDTSLLDIDKFKEKAEKHGRDPDTITEESIVAEFNAVHTWTEFINRLFSLPIGIFTMLTFIMSLWWLKKRPVVTIGAFLAVLLVGINAWMGAKIVYSGLRPGTITTHMALAILLMCVQTFVVWAAAEKKWAIKYTSSGNTLRWVAVTAFLFILLEGVMGSQVREMTDALKKSHGNAPRIEWVAELEHTWMYLVHRSFSWVVLLSAIAFYVLSGQKREGGRGWHEHVILGIVLAQMVLGLVLSQVGILAVVQVLHIGLSSILACVFFHWLLGAFNREKAA</sequence>
<organism evidence="13 14">
    <name type="scientific">Rubritalea halochordaticola</name>
    <dbReference type="NCBI Taxonomy" id="714537"/>
    <lineage>
        <taxon>Bacteria</taxon>
        <taxon>Pseudomonadati</taxon>
        <taxon>Verrucomicrobiota</taxon>
        <taxon>Verrucomicrobiia</taxon>
        <taxon>Verrucomicrobiales</taxon>
        <taxon>Rubritaleaceae</taxon>
        <taxon>Rubritalea</taxon>
    </lineage>
</organism>
<reference evidence="13 14" key="1">
    <citation type="submission" date="2024-02" db="EMBL/GenBank/DDBJ databases">
        <title>Rubritalea halochordaticola NBRC 107102.</title>
        <authorList>
            <person name="Ichikawa N."/>
            <person name="Katano-Makiyama Y."/>
            <person name="Hidaka K."/>
        </authorList>
    </citation>
    <scope>NUCLEOTIDE SEQUENCE [LARGE SCALE GENOMIC DNA]</scope>
    <source>
        <strain evidence="13 14">NBRC 107102</strain>
    </source>
</reference>
<evidence type="ECO:0000256" key="2">
    <source>
        <dbReference type="ARBA" id="ARBA00022475"/>
    </source>
</evidence>
<dbReference type="EMBL" id="BAABRL010000003">
    <property type="protein sequence ID" value="GAA5495220.1"/>
    <property type="molecule type" value="Genomic_DNA"/>
</dbReference>
<proteinExistence type="predicted"/>
<feature type="transmembrane region" description="Helical" evidence="12">
    <location>
        <begin position="214"/>
        <end position="233"/>
    </location>
</feature>
<feature type="transmembrane region" description="Helical" evidence="12">
    <location>
        <begin position="118"/>
        <end position="138"/>
    </location>
</feature>
<accession>A0ABP9UZR8</accession>
<evidence type="ECO:0000256" key="4">
    <source>
        <dbReference type="ARBA" id="ARBA00022723"/>
    </source>
</evidence>
<keyword evidence="3 12" id="KW-0812">Transmembrane</keyword>
<keyword evidence="10" id="KW-1015">Disulfide bond</keyword>